<evidence type="ECO:0000259" key="2">
    <source>
        <dbReference type="Pfam" id="PF07510"/>
    </source>
</evidence>
<dbReference type="EMBL" id="AACQOQ010000014">
    <property type="protein sequence ID" value="EAL7132715.1"/>
    <property type="molecule type" value="Genomic_DNA"/>
</dbReference>
<gene>
    <name evidence="3" type="ORF">CGB85_00815</name>
    <name evidence="5" type="ORF">DT951_06585</name>
    <name evidence="4" type="ORF">FDR90_06620</name>
</gene>
<dbReference type="PANTHER" id="PTHR35149">
    <property type="entry name" value="SLL5132 PROTEIN"/>
    <property type="match status" value="1"/>
</dbReference>
<evidence type="ECO:0000313" key="3">
    <source>
        <dbReference type="EMBL" id="EAL0483368.1"/>
    </source>
</evidence>
<protein>
    <submittedName>
        <fullName evidence="3">DUF262 domain-containing protein</fullName>
    </submittedName>
</protein>
<accession>A0A5T1IIH7</accession>
<feature type="domain" description="GmrSD restriction endonucleases C-terminal" evidence="2">
    <location>
        <begin position="423"/>
        <end position="559"/>
    </location>
</feature>
<dbReference type="Pfam" id="PF03235">
    <property type="entry name" value="GmrSD_N"/>
    <property type="match status" value="1"/>
</dbReference>
<dbReference type="InterPro" id="IPR011089">
    <property type="entry name" value="GmrSD_C"/>
</dbReference>
<dbReference type="InterPro" id="IPR004919">
    <property type="entry name" value="GmrSD_N"/>
</dbReference>
<sequence>MIKKVKEVLNNSIFFIPNYQRDYAWEEKNLDDLWEDLLEAEQAVSDQMGHFLGTIVVSKNSKNPEIYDIIDGQQRITTIFMLRYALNFRTQNSQRNIVYFCDDNDNFRLQVQDENKLFFNEVLKQAENNKINIELENKAQTQGQQKLYKVFKAIWSYVASLESDKALKLFNIIGNMSIMWLEEQDSGKAIRVFQTVNDRGIPLLILDKLKSLLILYSNKYCKGELDEVINERFGKIFKISMNIKKHKTIHSLGDVQFYQELEARIFNYHSLGVKEIAHYRNSANIHYNELKRVLKNKDKTKEEFKKWLDDYSKDLLQFFETFLKILEKTQDNIEMFKIFMILKINPYFYSSLIRLEMNNILDDECLRLFSQAEIIFYSFGQTNDSTAFKLGEVTESKDEFKNRIIDDCNKCIKRAGYYDINEFISEISEDNYEWGKYFHYLFLTYNNVGIEECMKLIDEKIYAFTIEHIIPQNIINNGLLKNYKFENEDDFNKLKNTFGNLIPLEKILNSICSDRSLLDKKEYYKKSKLSCNLSFANDENFLNFEKKQIIKRNEDFTKWARKFFVDFLKITQK</sequence>
<dbReference type="Pfam" id="PF07510">
    <property type="entry name" value="GmrSD_C"/>
    <property type="match status" value="1"/>
</dbReference>
<dbReference type="AlphaFoldDB" id="A0A5T1IIH7"/>
<reference evidence="3" key="1">
    <citation type="submission" date="2018-05" db="EMBL/GenBank/DDBJ databases">
        <authorList>
            <consortium name="PulseNet: The National Subtyping Network for Foodborne Disease Surveillance"/>
            <person name="Tarr C.L."/>
            <person name="Trees E."/>
            <person name="Katz L.S."/>
            <person name="Carleton-Romer H.A."/>
            <person name="Stroika S."/>
            <person name="Kucerova Z."/>
            <person name="Roache K.F."/>
            <person name="Sabol A.L."/>
            <person name="Besser J."/>
            <person name="Gerner-Smidt P."/>
        </authorList>
    </citation>
    <scope>NUCLEOTIDE SEQUENCE</scope>
    <source>
        <strain evidence="3">PNUSAC002260</strain>
        <strain evidence="5">PNUSAC005203</strain>
        <strain evidence="4">PNUSAC009286</strain>
    </source>
</reference>
<dbReference type="EMBL" id="AACMNR010000015">
    <property type="protein sequence ID" value="EAL2367899.1"/>
    <property type="molecule type" value="Genomic_DNA"/>
</dbReference>
<evidence type="ECO:0000313" key="5">
    <source>
        <dbReference type="EMBL" id="EAL7132715.1"/>
    </source>
</evidence>
<proteinExistence type="predicted"/>
<comment type="caution">
    <text evidence="3">The sequence shown here is derived from an EMBL/GenBank/DDBJ whole genome shotgun (WGS) entry which is preliminary data.</text>
</comment>
<evidence type="ECO:0000313" key="4">
    <source>
        <dbReference type="EMBL" id="EAL2367899.1"/>
    </source>
</evidence>
<organism evidence="3">
    <name type="scientific">Campylobacter jejuni</name>
    <dbReference type="NCBI Taxonomy" id="197"/>
    <lineage>
        <taxon>Bacteria</taxon>
        <taxon>Pseudomonadati</taxon>
        <taxon>Campylobacterota</taxon>
        <taxon>Epsilonproteobacteria</taxon>
        <taxon>Campylobacterales</taxon>
        <taxon>Campylobacteraceae</taxon>
        <taxon>Campylobacter</taxon>
    </lineage>
</organism>
<dbReference type="EMBL" id="AACKWL010000001">
    <property type="protein sequence ID" value="EAL0483368.1"/>
    <property type="molecule type" value="Genomic_DNA"/>
</dbReference>
<name>A0A5T1IIH7_CAMJU</name>
<dbReference type="PANTHER" id="PTHR35149:SF2">
    <property type="entry name" value="DUF262 DOMAIN-CONTAINING PROTEIN"/>
    <property type="match status" value="1"/>
</dbReference>
<evidence type="ECO:0000259" key="1">
    <source>
        <dbReference type="Pfam" id="PF03235"/>
    </source>
</evidence>
<feature type="domain" description="GmrSD restriction endonucleases N-terminal" evidence="1">
    <location>
        <begin position="6"/>
        <end position="213"/>
    </location>
</feature>
<dbReference type="RefSeq" id="WP_052802146.1">
    <property type="nucleotide sequence ID" value="NZ_BTFA01000004.1"/>
</dbReference>